<comment type="caution">
    <text evidence="3">The sequence shown here is derived from an EMBL/GenBank/DDBJ whole genome shotgun (WGS) entry which is preliminary data.</text>
</comment>
<dbReference type="PANTHER" id="PTHR43649">
    <property type="entry name" value="ARABINOSE-BINDING PROTEIN-RELATED"/>
    <property type="match status" value="1"/>
</dbReference>
<feature type="chain" id="PRO_5038560130" evidence="2">
    <location>
        <begin position="26"/>
        <end position="447"/>
    </location>
</feature>
<proteinExistence type="predicted"/>
<gene>
    <name evidence="3" type="ORF">DWV29_12300</name>
</gene>
<protein>
    <submittedName>
        <fullName evidence="3">Extracellular solute-binding protein</fullName>
    </submittedName>
</protein>
<evidence type="ECO:0000256" key="2">
    <source>
        <dbReference type="SAM" id="SignalP"/>
    </source>
</evidence>
<feature type="region of interest" description="Disordered" evidence="1">
    <location>
        <begin position="29"/>
        <end position="60"/>
    </location>
</feature>
<dbReference type="SUPFAM" id="SSF53850">
    <property type="entry name" value="Periplasmic binding protein-like II"/>
    <property type="match status" value="1"/>
</dbReference>
<organism evidence="3 4">
    <name type="scientific">Enterocloster asparagiformis</name>
    <dbReference type="NCBI Taxonomy" id="333367"/>
    <lineage>
        <taxon>Bacteria</taxon>
        <taxon>Bacillati</taxon>
        <taxon>Bacillota</taxon>
        <taxon>Clostridia</taxon>
        <taxon>Lachnospirales</taxon>
        <taxon>Lachnospiraceae</taxon>
        <taxon>Enterocloster</taxon>
    </lineage>
</organism>
<feature type="signal peptide" evidence="2">
    <location>
        <begin position="1"/>
        <end position="25"/>
    </location>
</feature>
<dbReference type="AlphaFoldDB" id="A0A413FFJ8"/>
<name>A0A413FFJ8_9FIRM</name>
<reference evidence="3 4" key="1">
    <citation type="submission" date="2018-08" db="EMBL/GenBank/DDBJ databases">
        <title>A genome reference for cultivated species of the human gut microbiota.</title>
        <authorList>
            <person name="Zou Y."/>
            <person name="Xue W."/>
            <person name="Luo G."/>
        </authorList>
    </citation>
    <scope>NUCLEOTIDE SEQUENCE [LARGE SCALE GENOMIC DNA]</scope>
    <source>
        <strain evidence="3 4">AF04-15</strain>
    </source>
</reference>
<dbReference type="PANTHER" id="PTHR43649:SF12">
    <property type="entry name" value="DIACETYLCHITOBIOSE BINDING PROTEIN DASA"/>
    <property type="match status" value="1"/>
</dbReference>
<dbReference type="Gene3D" id="3.40.190.10">
    <property type="entry name" value="Periplasmic binding protein-like II"/>
    <property type="match status" value="2"/>
</dbReference>
<keyword evidence="2" id="KW-0732">Signal</keyword>
<evidence type="ECO:0000313" key="3">
    <source>
        <dbReference type="EMBL" id="RGX29304.1"/>
    </source>
</evidence>
<sequence length="447" mass="47646">MEGYKMKKRWMAAIMAAMMACSACSGGSSGGGSTAAPQSEAKTEAKDTAAAETEAQAPAAEGSDLLVSVWAGPHADLQKTVISEGYTANPVTVDDVDYGNLKQKQLTSFQAASGSGNYDVVWVNSQWMKEYVDNGYIIPMDEFIQEAGIDMSIYSKGLLDGCTFDGKVYGFPTFAQTLILAYDSEAFEQEGLQAPANVEELIEVAAHFKAKGSGIAVPAKQGNASTTLFSQLLFSDGGDYVTADGKLDLTSDAAVYAADVYDRLVQNSVDGCLAWHHDEVAEAVRMKEAPIGIMMSGLANQNADPEKSLIVDTVKYAPLAGKSGNAAASNTFWVWAVAKNATDPKAAFDFCSWMASYDTEKKQTLADQQISAIDTLATDPEVLAATPYLPVVMEELSNGKMDPVTTSWGTVKEAMMVSLSEIASTDADPKAVMETLQEQLKDVDLSK</sequence>
<dbReference type="InterPro" id="IPR006059">
    <property type="entry name" value="SBP"/>
</dbReference>
<accession>A0A413FFJ8</accession>
<feature type="compositionally biased region" description="Low complexity" evidence="1">
    <location>
        <begin position="50"/>
        <end position="60"/>
    </location>
</feature>
<dbReference type="OrthoDB" id="9764112at2"/>
<dbReference type="PROSITE" id="PS51257">
    <property type="entry name" value="PROKAR_LIPOPROTEIN"/>
    <property type="match status" value="1"/>
</dbReference>
<dbReference type="Proteomes" id="UP000283880">
    <property type="component" value="Unassembled WGS sequence"/>
</dbReference>
<dbReference type="Pfam" id="PF01547">
    <property type="entry name" value="SBP_bac_1"/>
    <property type="match status" value="1"/>
</dbReference>
<dbReference type="InterPro" id="IPR050490">
    <property type="entry name" value="Bact_solute-bd_prot1"/>
</dbReference>
<evidence type="ECO:0000256" key="1">
    <source>
        <dbReference type="SAM" id="MobiDB-lite"/>
    </source>
</evidence>
<evidence type="ECO:0000313" key="4">
    <source>
        <dbReference type="Proteomes" id="UP000283880"/>
    </source>
</evidence>
<dbReference type="EMBL" id="QSBM01000008">
    <property type="protein sequence ID" value="RGX29304.1"/>
    <property type="molecule type" value="Genomic_DNA"/>
</dbReference>